<keyword evidence="3" id="KW-0479">Metal-binding</keyword>
<dbReference type="GO" id="GO:0009626">
    <property type="term" value="P:plant-type hypersensitive response"/>
    <property type="evidence" value="ECO:0007669"/>
    <property type="project" value="UniProtKB-KW"/>
</dbReference>
<feature type="domain" description="HMA" evidence="7">
    <location>
        <begin position="62"/>
        <end position="126"/>
    </location>
</feature>
<comment type="caution">
    <text evidence="8">The sequence shown here is derived from an EMBL/GenBank/DDBJ whole genome shotgun (WGS) entry which is preliminary data.</text>
</comment>
<dbReference type="PANTHER" id="PTHR46195">
    <property type="entry name" value="HEAVY METAL-ASSOCIATED ISOPRENYLATED PLANT PROTEIN 7"/>
    <property type="match status" value="1"/>
</dbReference>
<feature type="region of interest" description="Disordered" evidence="6">
    <location>
        <begin position="1"/>
        <end position="38"/>
    </location>
</feature>
<dbReference type="OrthoDB" id="1927097at2759"/>
<evidence type="ECO:0000313" key="8">
    <source>
        <dbReference type="EMBL" id="CAA0839895.1"/>
    </source>
</evidence>
<evidence type="ECO:0000256" key="1">
    <source>
        <dbReference type="ARBA" id="ARBA00004170"/>
    </source>
</evidence>
<comment type="subcellular location">
    <subcellularLocation>
        <location evidence="1">Membrane</location>
        <topology evidence="1">Peripheral membrane protein</topology>
    </subcellularLocation>
</comment>
<dbReference type="Proteomes" id="UP001153555">
    <property type="component" value="Unassembled WGS sequence"/>
</dbReference>
<evidence type="ECO:0000259" key="7">
    <source>
        <dbReference type="PROSITE" id="PS50846"/>
    </source>
</evidence>
<sequence length="180" mass="20227">MFRESTIGIPIPVNSEGRDDGDGRETSNCCSGERDEKDTGRQVTSIGVNMLDFGGHWLCVGDVVAGYKISMHCNACERSVAKVISKIKGVEKIVTDMTNNKVVVTGKIDPHKVLKKLKRKTGKRVELLFLEDPNAKKEEDERVEDNHKQVMMNSWMVHYYGEGEMHMMFNDDNANACSIM</sequence>
<dbReference type="InterPro" id="IPR036163">
    <property type="entry name" value="HMA_dom_sf"/>
</dbReference>
<dbReference type="Gene3D" id="3.30.70.100">
    <property type="match status" value="1"/>
</dbReference>
<dbReference type="InterPro" id="IPR044577">
    <property type="entry name" value="HIPP4/7/8/17/18/19"/>
</dbReference>
<accession>A0A9N7NZB6</accession>
<evidence type="ECO:0000313" key="9">
    <source>
        <dbReference type="Proteomes" id="UP001153555"/>
    </source>
</evidence>
<protein>
    <submittedName>
        <fullName evidence="8">Heavy metal transport/detoxification superfamily protein</fullName>
    </submittedName>
</protein>
<evidence type="ECO:0000256" key="6">
    <source>
        <dbReference type="SAM" id="MobiDB-lite"/>
    </source>
</evidence>
<dbReference type="SUPFAM" id="SSF55008">
    <property type="entry name" value="HMA, heavy metal-associated domain"/>
    <property type="match status" value="1"/>
</dbReference>
<dbReference type="EMBL" id="CACSLK010031655">
    <property type="protein sequence ID" value="CAA0839895.1"/>
    <property type="molecule type" value="Genomic_DNA"/>
</dbReference>
<keyword evidence="4" id="KW-0636">Prenylation</keyword>
<dbReference type="PROSITE" id="PS50846">
    <property type="entry name" value="HMA_2"/>
    <property type="match status" value="1"/>
</dbReference>
<evidence type="ECO:0000256" key="4">
    <source>
        <dbReference type="ARBA" id="ARBA00023289"/>
    </source>
</evidence>
<dbReference type="GO" id="GO:0046872">
    <property type="term" value="F:metal ion binding"/>
    <property type="evidence" value="ECO:0007669"/>
    <property type="project" value="UniProtKB-KW"/>
</dbReference>
<evidence type="ECO:0000256" key="2">
    <source>
        <dbReference type="ARBA" id="ARBA00022481"/>
    </source>
</evidence>
<dbReference type="InterPro" id="IPR006121">
    <property type="entry name" value="HMA_dom"/>
</dbReference>
<proteinExistence type="inferred from homology"/>
<evidence type="ECO:0000256" key="3">
    <source>
        <dbReference type="ARBA" id="ARBA00022723"/>
    </source>
</evidence>
<name>A0A9N7NZB6_STRHE</name>
<keyword evidence="2" id="KW-0488">Methylation</keyword>
<keyword evidence="4" id="KW-0449">Lipoprotein</keyword>
<feature type="compositionally biased region" description="Basic and acidic residues" evidence="6">
    <location>
        <begin position="16"/>
        <end position="25"/>
    </location>
</feature>
<reference evidence="8" key="1">
    <citation type="submission" date="2019-12" db="EMBL/GenBank/DDBJ databases">
        <authorList>
            <person name="Scholes J."/>
        </authorList>
    </citation>
    <scope>NUCLEOTIDE SEQUENCE</scope>
</reference>
<dbReference type="Pfam" id="PF00403">
    <property type="entry name" value="HMA"/>
    <property type="match status" value="1"/>
</dbReference>
<gene>
    <name evidence="8" type="ORF">SHERM_06358</name>
</gene>
<evidence type="ECO:0000256" key="5">
    <source>
        <dbReference type="ARBA" id="ARBA00024045"/>
    </source>
</evidence>
<comment type="similarity">
    <text evidence="5">Belongs to the HIPP family.</text>
</comment>
<dbReference type="PANTHER" id="PTHR46195:SF18">
    <property type="entry name" value="SUPEROXIDE DISMUTASE 1 COPPER CHAPERONE-LIKE PROTEIN"/>
    <property type="match status" value="1"/>
</dbReference>
<keyword evidence="9" id="KW-1185">Reference proteome</keyword>
<organism evidence="8 9">
    <name type="scientific">Striga hermonthica</name>
    <name type="common">Purple witchweed</name>
    <name type="synonym">Buchnera hermonthica</name>
    <dbReference type="NCBI Taxonomy" id="68872"/>
    <lineage>
        <taxon>Eukaryota</taxon>
        <taxon>Viridiplantae</taxon>
        <taxon>Streptophyta</taxon>
        <taxon>Embryophyta</taxon>
        <taxon>Tracheophyta</taxon>
        <taxon>Spermatophyta</taxon>
        <taxon>Magnoliopsida</taxon>
        <taxon>eudicotyledons</taxon>
        <taxon>Gunneridae</taxon>
        <taxon>Pentapetalae</taxon>
        <taxon>asterids</taxon>
        <taxon>lamiids</taxon>
        <taxon>Lamiales</taxon>
        <taxon>Orobanchaceae</taxon>
        <taxon>Buchnereae</taxon>
        <taxon>Striga</taxon>
    </lineage>
</organism>
<dbReference type="AlphaFoldDB" id="A0A9N7NZB6"/>
<dbReference type="CDD" id="cd00371">
    <property type="entry name" value="HMA"/>
    <property type="match status" value="1"/>
</dbReference>
<dbReference type="GO" id="GO:0016020">
    <property type="term" value="C:membrane"/>
    <property type="evidence" value="ECO:0007669"/>
    <property type="project" value="UniProtKB-SubCell"/>
</dbReference>